<dbReference type="AlphaFoldDB" id="A0A5C8ERA7"/>
<name>A0A5C8ERA7_9SPIR</name>
<evidence type="ECO:0000313" key="1">
    <source>
        <dbReference type="EMBL" id="TXJ39282.1"/>
    </source>
</evidence>
<organism evidence="1 2">
    <name type="scientific">Brachyspira aalborgi</name>
    <dbReference type="NCBI Taxonomy" id="29522"/>
    <lineage>
        <taxon>Bacteria</taxon>
        <taxon>Pseudomonadati</taxon>
        <taxon>Spirochaetota</taxon>
        <taxon>Spirochaetia</taxon>
        <taxon>Brachyspirales</taxon>
        <taxon>Brachyspiraceae</taxon>
        <taxon>Brachyspira</taxon>
    </lineage>
</organism>
<comment type="caution">
    <text evidence="1">The sequence shown here is derived from an EMBL/GenBank/DDBJ whole genome shotgun (WGS) entry which is preliminary data.</text>
</comment>
<dbReference type="Proteomes" id="UP000322814">
    <property type="component" value="Unassembled WGS sequence"/>
</dbReference>
<accession>A0A5C8ERA7</accession>
<reference evidence="1 2" key="1">
    <citation type="journal article" date="1992" name="Lakartidningen">
        <title>[Penicillin V and not amoxicillin is the first choice preparation in acute otitis].</title>
        <authorList>
            <person name="Kamme C."/>
            <person name="Lundgren K."/>
            <person name="Prellner K."/>
        </authorList>
    </citation>
    <scope>NUCLEOTIDE SEQUENCE [LARGE SCALE GENOMIC DNA]</scope>
    <source>
        <strain evidence="1 2">PC4580III</strain>
    </source>
</reference>
<gene>
    <name evidence="1" type="ORF">EPJ78_01155</name>
</gene>
<sequence>MAYDNGRKKRDERLLQKKDELLSCIERYDIRLPSMEKMRQLVGQHHDVTDDIILLRYINAWMYNIKR</sequence>
<dbReference type="EMBL" id="SAYB01000002">
    <property type="protein sequence ID" value="TXJ39282.1"/>
    <property type="molecule type" value="Genomic_DNA"/>
</dbReference>
<evidence type="ECO:0000313" key="2">
    <source>
        <dbReference type="Proteomes" id="UP000322814"/>
    </source>
</evidence>
<proteinExistence type="predicted"/>
<protein>
    <submittedName>
        <fullName evidence="1">Uncharacterized protein</fullName>
    </submittedName>
</protein>
<dbReference type="RefSeq" id="WP_147557888.1">
    <property type="nucleotide sequence ID" value="NZ_SAXV01000017.1"/>
</dbReference>